<accession>A0ABP1FVC3</accession>
<proteinExistence type="predicted"/>
<organism evidence="1 2">
    <name type="scientific">Coccomyxa viridis</name>
    <dbReference type="NCBI Taxonomy" id="1274662"/>
    <lineage>
        <taxon>Eukaryota</taxon>
        <taxon>Viridiplantae</taxon>
        <taxon>Chlorophyta</taxon>
        <taxon>core chlorophytes</taxon>
        <taxon>Trebouxiophyceae</taxon>
        <taxon>Trebouxiophyceae incertae sedis</taxon>
        <taxon>Coccomyxaceae</taxon>
        <taxon>Coccomyxa</taxon>
    </lineage>
</organism>
<protein>
    <submittedName>
        <fullName evidence="1">G6433 protein</fullName>
    </submittedName>
</protein>
<keyword evidence="2" id="KW-1185">Reference proteome</keyword>
<sequence length="110" mass="12109">MFWLAELGKADNIWLFNGLNNIVDYCNAGAGIACQLNWSFSEKEVALYESPHAHYSQWLEISPVVNGEVHFSSLNAVRGRGGHPGLALGVAPGSMLQQLKKRDAALRKQQ</sequence>
<reference evidence="1 2" key="1">
    <citation type="submission" date="2024-06" db="EMBL/GenBank/DDBJ databases">
        <authorList>
            <person name="Kraege A."/>
            <person name="Thomma B."/>
        </authorList>
    </citation>
    <scope>NUCLEOTIDE SEQUENCE [LARGE SCALE GENOMIC DNA]</scope>
</reference>
<name>A0ABP1FVC3_9CHLO</name>
<dbReference type="EMBL" id="CAXHTA020000009">
    <property type="protein sequence ID" value="CAL5223850.1"/>
    <property type="molecule type" value="Genomic_DNA"/>
</dbReference>
<comment type="caution">
    <text evidence="1">The sequence shown here is derived from an EMBL/GenBank/DDBJ whole genome shotgun (WGS) entry which is preliminary data.</text>
</comment>
<evidence type="ECO:0000313" key="1">
    <source>
        <dbReference type="EMBL" id="CAL5223850.1"/>
    </source>
</evidence>
<evidence type="ECO:0000313" key="2">
    <source>
        <dbReference type="Proteomes" id="UP001497392"/>
    </source>
</evidence>
<gene>
    <name evidence="1" type="primary">g6433</name>
    <name evidence="1" type="ORF">VP750_LOCUS5509</name>
</gene>
<dbReference type="Proteomes" id="UP001497392">
    <property type="component" value="Unassembled WGS sequence"/>
</dbReference>